<keyword evidence="8" id="KW-1133">Transmembrane helix</keyword>
<dbReference type="Proteomes" id="UP000295444">
    <property type="component" value="Unassembled WGS sequence"/>
</dbReference>
<keyword evidence="4" id="KW-0547">Nucleotide-binding</keyword>
<dbReference type="GO" id="GO:0004674">
    <property type="term" value="F:protein serine/threonine kinase activity"/>
    <property type="evidence" value="ECO:0007669"/>
    <property type="project" value="UniProtKB-KW"/>
</dbReference>
<evidence type="ECO:0000259" key="9">
    <source>
        <dbReference type="PROSITE" id="PS50011"/>
    </source>
</evidence>
<feature type="region of interest" description="Disordered" evidence="7">
    <location>
        <begin position="350"/>
        <end position="383"/>
    </location>
</feature>
<dbReference type="InterPro" id="IPR000719">
    <property type="entry name" value="Prot_kinase_dom"/>
</dbReference>
<dbReference type="PROSITE" id="PS50011">
    <property type="entry name" value="PROTEIN_KINASE_DOM"/>
    <property type="match status" value="1"/>
</dbReference>
<keyword evidence="5 10" id="KW-0418">Kinase</keyword>
<keyword evidence="11" id="KW-1185">Reference proteome</keyword>
<dbReference type="InterPro" id="IPR011009">
    <property type="entry name" value="Kinase-like_dom_sf"/>
</dbReference>
<feature type="compositionally biased region" description="Low complexity" evidence="7">
    <location>
        <begin position="350"/>
        <end position="359"/>
    </location>
</feature>
<dbReference type="Pfam" id="PF00069">
    <property type="entry name" value="Pkinase"/>
    <property type="match status" value="1"/>
</dbReference>
<dbReference type="CDD" id="cd14014">
    <property type="entry name" value="STKc_PknB_like"/>
    <property type="match status" value="1"/>
</dbReference>
<feature type="compositionally biased region" description="Pro residues" evidence="7">
    <location>
        <begin position="281"/>
        <end position="300"/>
    </location>
</feature>
<dbReference type="SMART" id="SM00220">
    <property type="entry name" value="S_TKc"/>
    <property type="match status" value="1"/>
</dbReference>
<dbReference type="AlphaFoldDB" id="A0A4R6S935"/>
<dbReference type="InterPro" id="IPR008271">
    <property type="entry name" value="Ser/Thr_kinase_AS"/>
</dbReference>
<gene>
    <name evidence="10" type="ORF">EV186_104355</name>
</gene>
<evidence type="ECO:0000313" key="11">
    <source>
        <dbReference type="Proteomes" id="UP000295444"/>
    </source>
</evidence>
<evidence type="ECO:0000256" key="4">
    <source>
        <dbReference type="ARBA" id="ARBA00022741"/>
    </source>
</evidence>
<dbReference type="PANTHER" id="PTHR43289">
    <property type="entry name" value="MITOGEN-ACTIVATED PROTEIN KINASE KINASE KINASE 20-RELATED"/>
    <property type="match status" value="1"/>
</dbReference>
<evidence type="ECO:0000256" key="1">
    <source>
        <dbReference type="ARBA" id="ARBA00012513"/>
    </source>
</evidence>
<keyword evidence="8" id="KW-0812">Transmembrane</keyword>
<name>A0A4R6S935_LABRH</name>
<dbReference type="EC" id="2.7.11.1" evidence="1"/>
<keyword evidence="2 10" id="KW-0723">Serine/threonine-protein kinase</keyword>
<keyword evidence="6" id="KW-0067">ATP-binding</keyword>
<dbReference type="Gene3D" id="1.10.510.10">
    <property type="entry name" value="Transferase(Phosphotransferase) domain 1"/>
    <property type="match status" value="1"/>
</dbReference>
<evidence type="ECO:0000256" key="2">
    <source>
        <dbReference type="ARBA" id="ARBA00022527"/>
    </source>
</evidence>
<accession>A0A4R6S935</accession>
<dbReference type="EMBL" id="SNXZ01000004">
    <property type="protein sequence ID" value="TDP96370.1"/>
    <property type="molecule type" value="Genomic_DNA"/>
</dbReference>
<dbReference type="SUPFAM" id="SSF56112">
    <property type="entry name" value="Protein kinase-like (PK-like)"/>
    <property type="match status" value="1"/>
</dbReference>
<dbReference type="GO" id="GO:0005524">
    <property type="term" value="F:ATP binding"/>
    <property type="evidence" value="ECO:0007669"/>
    <property type="project" value="UniProtKB-KW"/>
</dbReference>
<keyword evidence="3" id="KW-0808">Transferase</keyword>
<evidence type="ECO:0000256" key="3">
    <source>
        <dbReference type="ARBA" id="ARBA00022679"/>
    </source>
</evidence>
<evidence type="ECO:0000256" key="7">
    <source>
        <dbReference type="SAM" id="MobiDB-lite"/>
    </source>
</evidence>
<feature type="region of interest" description="Disordered" evidence="7">
    <location>
        <begin position="255"/>
        <end position="316"/>
    </location>
</feature>
<protein>
    <recommendedName>
        <fullName evidence="1">non-specific serine/threonine protein kinase</fullName>
        <ecNumber evidence="1">2.7.11.1</ecNumber>
    </recommendedName>
</protein>
<keyword evidence="8" id="KW-0472">Membrane</keyword>
<dbReference type="PROSITE" id="PS00108">
    <property type="entry name" value="PROTEIN_KINASE_ST"/>
    <property type="match status" value="1"/>
</dbReference>
<feature type="domain" description="Protein kinase" evidence="9">
    <location>
        <begin position="1"/>
        <end position="250"/>
    </location>
</feature>
<evidence type="ECO:0000256" key="8">
    <source>
        <dbReference type="SAM" id="Phobius"/>
    </source>
</evidence>
<evidence type="ECO:0000256" key="6">
    <source>
        <dbReference type="ARBA" id="ARBA00022840"/>
    </source>
</evidence>
<dbReference type="Gene3D" id="3.30.200.20">
    <property type="entry name" value="Phosphorylase Kinase, domain 1"/>
    <property type="match status" value="1"/>
</dbReference>
<organism evidence="10 11">
    <name type="scientific">Labedaea rhizosphaerae</name>
    <dbReference type="NCBI Taxonomy" id="598644"/>
    <lineage>
        <taxon>Bacteria</taxon>
        <taxon>Bacillati</taxon>
        <taxon>Actinomycetota</taxon>
        <taxon>Actinomycetes</taxon>
        <taxon>Pseudonocardiales</taxon>
        <taxon>Pseudonocardiaceae</taxon>
        <taxon>Labedaea</taxon>
    </lineage>
</organism>
<sequence length="489" mass="51260">MGIVWQARDERLDRTVAIKQLLVRPGRTEEQADQARRRAMREARIAARLQHHNAVVVYDVAEHQGDPCLVLEYLPSRSLSQVISERGSLPPEEAAAVGAEVAVALAAAHAAGIIHRDIKPGNVLIAHSGTAKITDFGIARAIDDGTMTQSTGTLAGTPAYLAPEVARGDETSRASDVFSLGATLYHAVEGEPPFGRAENPLALLYAVAGGQVRPMSKAGPLTPVITSLLRPDPAQRPSMEEAAAALSEVASGAKVTALPPRTATRTMSPAMPTTPATPVTQAPPPRPQRIPPTPPRPQPAILPSTPQTPARGMAQPPKKVFTGRLVAILVAVLVLAGVVTAVVIAANQPDTPAAGATSTTPPPPASSTSTSTATTTTTKPPAVQSNGVVNYQLAGQLVIDYYNGQPDVDAMWAKLTPQVQQSFGDLNAFKAYWAQYPDLSARNARGVTPNGDGSVNVPVDVTYKDGQKQHKVLKVIAQGTTLLIASDGH</sequence>
<feature type="compositionally biased region" description="Low complexity" evidence="7">
    <location>
        <begin position="366"/>
        <end position="382"/>
    </location>
</feature>
<feature type="compositionally biased region" description="Low complexity" evidence="7">
    <location>
        <begin position="262"/>
        <end position="280"/>
    </location>
</feature>
<feature type="transmembrane region" description="Helical" evidence="8">
    <location>
        <begin position="325"/>
        <end position="346"/>
    </location>
</feature>
<dbReference type="PANTHER" id="PTHR43289:SF6">
    <property type="entry name" value="SERINE_THREONINE-PROTEIN KINASE NEKL-3"/>
    <property type="match status" value="1"/>
</dbReference>
<evidence type="ECO:0000256" key="5">
    <source>
        <dbReference type="ARBA" id="ARBA00022777"/>
    </source>
</evidence>
<proteinExistence type="predicted"/>
<comment type="caution">
    <text evidence="10">The sequence shown here is derived from an EMBL/GenBank/DDBJ whole genome shotgun (WGS) entry which is preliminary data.</text>
</comment>
<evidence type="ECO:0000313" key="10">
    <source>
        <dbReference type="EMBL" id="TDP96370.1"/>
    </source>
</evidence>
<reference evidence="10 11" key="1">
    <citation type="submission" date="2019-03" db="EMBL/GenBank/DDBJ databases">
        <title>Genomic Encyclopedia of Type Strains, Phase IV (KMG-IV): sequencing the most valuable type-strain genomes for metagenomic binning, comparative biology and taxonomic classification.</title>
        <authorList>
            <person name="Goeker M."/>
        </authorList>
    </citation>
    <scope>NUCLEOTIDE SEQUENCE [LARGE SCALE GENOMIC DNA]</scope>
    <source>
        <strain evidence="10 11">DSM 45361</strain>
    </source>
</reference>